<evidence type="ECO:0000313" key="1">
    <source>
        <dbReference type="EMBL" id="UXD89109.1"/>
    </source>
</evidence>
<proteinExistence type="predicted"/>
<evidence type="ECO:0000313" key="2">
    <source>
        <dbReference type="Proteomes" id="UP001065322"/>
    </source>
</evidence>
<name>A0ABY6AH62_9GAMM</name>
<dbReference type="RefSeq" id="WP_260997792.1">
    <property type="nucleotide sequence ID" value="NZ_CP054475.1"/>
</dbReference>
<accession>A0ABY6AH62</accession>
<sequence length="265" mass="29571">MLHGFSRTTLSALIIICLLLISWINLGLKDEEQQPLPVLQQPPLAATGWQFWQSLEGVGVYLRSAGDVNGGYLALRTTSAVYTLKLPATDWAESLKQQLPGNLTGGPALLLIAGPWDELSQKTMAAYAIRSLNLQPLQPLSGRLPVCIQEHLAGALWLGQKLGLEWQVLAALPGTLASTSPSYMPPLPQRSDWDNWRTEQSRSLRQRWQDDRDQIDIQADLAYYRLPEDLYRQLYTQLGQSQKTAPAELLHCLSAAQPQREPSQH</sequence>
<organism evidence="1 2">
    <name type="scientific">Thalassolituus hydrocarboniclasticus</name>
    <dbReference type="NCBI Taxonomy" id="2742796"/>
    <lineage>
        <taxon>Bacteria</taxon>
        <taxon>Pseudomonadati</taxon>
        <taxon>Pseudomonadota</taxon>
        <taxon>Gammaproteobacteria</taxon>
        <taxon>Oceanospirillales</taxon>
        <taxon>Oceanospirillaceae</taxon>
        <taxon>Thalassolituus</taxon>
    </lineage>
</organism>
<keyword evidence="2" id="KW-1185">Reference proteome</keyword>
<gene>
    <name evidence="1" type="ORF">HUF19_17435</name>
</gene>
<dbReference type="Proteomes" id="UP001065322">
    <property type="component" value="Chromosome"/>
</dbReference>
<protein>
    <submittedName>
        <fullName evidence="1">Uncharacterized protein</fullName>
    </submittedName>
</protein>
<dbReference type="EMBL" id="CP054475">
    <property type="protein sequence ID" value="UXD89109.1"/>
    <property type="molecule type" value="Genomic_DNA"/>
</dbReference>
<reference evidence="2" key="1">
    <citation type="submission" date="2020-06" db="EMBL/GenBank/DDBJ databases">
        <title>Thalassolituus marinus alknpb1M-1, a hydrocarbon-degrading bacterium isolated from the deep-sea overlying water using an in-situ strategy from the South China Sea basin.</title>
        <authorList>
            <person name="Dong C."/>
            <person name="Chen Y."/>
            <person name="Shao Z."/>
        </authorList>
    </citation>
    <scope>NUCLEOTIDE SEQUENCE [LARGE SCALE GENOMIC DNA]</scope>
    <source>
        <strain evidence="2">alknpb1M-1</strain>
    </source>
</reference>